<dbReference type="InterPro" id="IPR008040">
    <property type="entry name" value="Hydant_A_N"/>
</dbReference>
<dbReference type="GO" id="GO:0005829">
    <property type="term" value="C:cytosol"/>
    <property type="evidence" value="ECO:0007669"/>
    <property type="project" value="TreeGrafter"/>
</dbReference>
<evidence type="ECO:0000259" key="3">
    <source>
        <dbReference type="Pfam" id="PF02538"/>
    </source>
</evidence>
<keyword evidence="7" id="KW-1185">Reference proteome</keyword>
<gene>
    <name evidence="6" type="ORF">AAG747_25655</name>
</gene>
<dbReference type="GO" id="GO:0017168">
    <property type="term" value="F:5-oxoprolinase (ATP-hydrolyzing) activity"/>
    <property type="evidence" value="ECO:0007669"/>
    <property type="project" value="TreeGrafter"/>
</dbReference>
<dbReference type="Pfam" id="PF19278">
    <property type="entry name" value="Hydant_A_C"/>
    <property type="match status" value="1"/>
</dbReference>
<comment type="similarity">
    <text evidence="1">Belongs to the oxoprolinase family.</text>
</comment>
<feature type="domain" description="Hydantoinase A/oxoprolinase" evidence="2">
    <location>
        <begin position="276"/>
        <end position="553"/>
    </location>
</feature>
<dbReference type="PANTHER" id="PTHR11365">
    <property type="entry name" value="5-OXOPROLINASE RELATED"/>
    <property type="match status" value="1"/>
</dbReference>
<evidence type="ECO:0000259" key="2">
    <source>
        <dbReference type="Pfam" id="PF01968"/>
    </source>
</evidence>
<dbReference type="PANTHER" id="PTHR11365:SF23">
    <property type="entry name" value="HYPOTHETICAL 5-OXOPROLINASE (EUROFUNG)-RELATED"/>
    <property type="match status" value="1"/>
</dbReference>
<dbReference type="GO" id="GO:0006749">
    <property type="term" value="P:glutathione metabolic process"/>
    <property type="evidence" value="ECO:0007669"/>
    <property type="project" value="TreeGrafter"/>
</dbReference>
<dbReference type="AlphaFoldDB" id="A0AAW9SG79"/>
<dbReference type="InterPro" id="IPR003692">
    <property type="entry name" value="Hydantoinase_B"/>
</dbReference>
<feature type="domain" description="Hydantoinase B/oxoprolinase" evidence="3">
    <location>
        <begin position="757"/>
        <end position="1265"/>
    </location>
</feature>
<feature type="domain" description="Hydantoinase/oxoprolinase N-terminal" evidence="4">
    <location>
        <begin position="139"/>
        <end position="253"/>
    </location>
</feature>
<dbReference type="Pfam" id="PF02538">
    <property type="entry name" value="Hydantoinase_B"/>
    <property type="match status" value="1"/>
</dbReference>
<reference evidence="6 7" key="1">
    <citation type="submission" date="2024-04" db="EMBL/GenBank/DDBJ databases">
        <title>Novel genus in family Flammeovirgaceae.</title>
        <authorList>
            <person name="Nguyen T.H."/>
            <person name="Vuong T.Q."/>
            <person name="Le H."/>
            <person name="Kim S.-G."/>
        </authorList>
    </citation>
    <scope>NUCLEOTIDE SEQUENCE [LARGE SCALE GENOMIC DNA]</scope>
    <source>
        <strain evidence="6 7">JCM 23209</strain>
    </source>
</reference>
<dbReference type="InterPro" id="IPR049517">
    <property type="entry name" value="ACX-like_C"/>
</dbReference>
<organism evidence="6 7">
    <name type="scientific">Rapidithrix thailandica</name>
    <dbReference type="NCBI Taxonomy" id="413964"/>
    <lineage>
        <taxon>Bacteria</taxon>
        <taxon>Pseudomonadati</taxon>
        <taxon>Bacteroidota</taxon>
        <taxon>Cytophagia</taxon>
        <taxon>Cytophagales</taxon>
        <taxon>Flammeovirgaceae</taxon>
        <taxon>Rapidithrix</taxon>
    </lineage>
</organism>
<proteinExistence type="inferred from homology"/>
<dbReference type="Pfam" id="PF05378">
    <property type="entry name" value="Hydant_A_N"/>
    <property type="match status" value="1"/>
</dbReference>
<sequence length="1267" mass="138793">MVQKKWKIWVDTGGTFTDALAFSPEGYLKRVKLLSSSSLRGRLLARVGDKTYRIQANWPIEKDILAGYTFNYLGRENAERIIVLHVDHKRQTLELSKALDLEEDFPVEFEVTAGEEAPVMAARMITQCGLQEPLPPLEMRLGSTKGTNALLERKGAKVGLLVTKGFQDVLEIGNQQRPDLFSLSVEKAPLLYSYVVEVEERIGADGTVLQDLQESTLFETFEALKSSGCEVIAIALMHSYVNPLHEQKLKRMLVRSGWKYVSASYELAPNIKIVPRAQTAVVNAYLSTVMEKYLSEVSENIPQGSLKVMTSAGGLVAAGMYHPKDSLLSGPAGGVVGARDVTRRMGYNRVLTLDMGGTSTDVSKIDEDFDYRYELKVGDATLLSPALAIETVAAGGGSICSFDGFKLNVGPESAGAFPGPACYGAGGPLTVTDVNLLLGRLIPDNFGIPVHREQARQKLKNVVRQVSVQAGKPLVGEEILSGFLAIANEKMAEAVREISVRKGHDPRDFALLGFGGAGGQHACAIAGLLHMDTVLIPYDAGLLSAYGIGKAIVERFAIRQVLAPLRVMIGQLDGILQQLQMEAYTQLKSEGYSEKHMRVRFVYLYLRFAGQEHCVEIKYQKRSAILYSFREAYQKLYGHWLENREIEVESVKLVASVLENDPVAPPEKELRDVEGPIVPGEYQQAYFNGTWYSTPVYPWEKLVPKKEIQGPAIVTTSTSTLVVEPGWALEITTQGDALIRKIKSEVPASEMSSGIEAVNLELFTHRFKAIAEEMGAVLERTAFSVNVKERMDFSCALLDRNGELVVNAPHIPVHLGSLGVCVRKVKALFPMNEGDVVITNHPGFGGSHLPDITLISPVYFQQQLIGYVANRAHHAELGGKRPGSMPPDAQNLAEEGVVISPRYLVKKNSIHWKAIRQMLEEGPYPSRSSDENLADLSGGLASLNAGVQALQRLCEKHSKHQVKMYMKRLKAHAAEWVAEAIHPFLNQSFEAIEYLDDGTPLQVKLQFEKNNILSIDFSGTGPVHPGNFNATPAIVNSVVIYFLRLLVQKPVPLNEGLLKRVKIIIPEGLLNPGFSDNPEECPAVVGGNTETSQRLVDTLIKALGIAASSQGTMNNLAFGNASYGYYETIAGGTGAGRGVHGANAVHHHMTNTRITDPEVLEKRYPVRLEEFSIRQDSGGKGQFRGGKGLIRKIRFLETSELTILAQHRVQKPFGIHGGEEARPGRQWVVRKGGAVQSLNGVDQCMMYPGDVIVMETPGGGGYGKPDI</sequence>
<protein>
    <submittedName>
        <fullName evidence="6">Hydantoinase B/oxoprolinase family protein</fullName>
    </submittedName>
</protein>
<comment type="caution">
    <text evidence="6">The sequence shown here is derived from an EMBL/GenBank/DDBJ whole genome shotgun (WGS) entry which is preliminary data.</text>
</comment>
<evidence type="ECO:0000259" key="4">
    <source>
        <dbReference type="Pfam" id="PF05378"/>
    </source>
</evidence>
<dbReference type="EMBL" id="JBDKWZ010000021">
    <property type="protein sequence ID" value="MEN7551329.1"/>
    <property type="molecule type" value="Genomic_DNA"/>
</dbReference>
<evidence type="ECO:0000259" key="5">
    <source>
        <dbReference type="Pfam" id="PF19278"/>
    </source>
</evidence>
<name>A0AAW9SG79_9BACT</name>
<evidence type="ECO:0000313" key="6">
    <source>
        <dbReference type="EMBL" id="MEN7551329.1"/>
    </source>
</evidence>
<evidence type="ECO:0000256" key="1">
    <source>
        <dbReference type="ARBA" id="ARBA00010403"/>
    </source>
</evidence>
<accession>A0AAW9SG79</accession>
<dbReference type="Proteomes" id="UP001403385">
    <property type="component" value="Unassembled WGS sequence"/>
</dbReference>
<dbReference type="RefSeq" id="WP_346824108.1">
    <property type="nucleotide sequence ID" value="NZ_JBDKWZ010000021.1"/>
</dbReference>
<dbReference type="InterPro" id="IPR002821">
    <property type="entry name" value="Hydantoinase_A"/>
</dbReference>
<evidence type="ECO:0000313" key="7">
    <source>
        <dbReference type="Proteomes" id="UP001403385"/>
    </source>
</evidence>
<dbReference type="Pfam" id="PF01968">
    <property type="entry name" value="Hydantoinase_A"/>
    <property type="match status" value="1"/>
</dbReference>
<dbReference type="InterPro" id="IPR045079">
    <property type="entry name" value="Oxoprolinase-like"/>
</dbReference>
<feature type="domain" description="Acetophenone carboxylase-like C-terminal" evidence="5">
    <location>
        <begin position="571"/>
        <end position="728"/>
    </location>
</feature>